<protein>
    <submittedName>
        <fullName evidence="1">Uncharacterized protein</fullName>
    </submittedName>
</protein>
<dbReference type="AlphaFoldDB" id="A0A9P0FN69"/>
<keyword evidence="2" id="KW-1185">Reference proteome</keyword>
<accession>A0A9P0FN69</accession>
<proteinExistence type="predicted"/>
<dbReference type="OrthoDB" id="6748443at2759"/>
<sequence>MLEAVFYDTGCEIHLFTQKNNNNTNNKKGRTEAIIIESKNTTYAETLKKIKENLTDTDMIKQINRAKSTTKGDPLISLSNTAEGKTIKEKIETIVRGEQKVRLLDGNKQMTIHIHGIDDVSTI</sequence>
<dbReference type="Proteomes" id="UP001154078">
    <property type="component" value="Chromosome 8"/>
</dbReference>
<evidence type="ECO:0000313" key="1">
    <source>
        <dbReference type="EMBL" id="CAH0561728.1"/>
    </source>
</evidence>
<reference evidence="1" key="1">
    <citation type="submission" date="2021-12" db="EMBL/GenBank/DDBJ databases">
        <authorList>
            <person name="King R."/>
        </authorList>
    </citation>
    <scope>NUCLEOTIDE SEQUENCE</scope>
</reference>
<organism evidence="1 2">
    <name type="scientific">Brassicogethes aeneus</name>
    <name type="common">Rape pollen beetle</name>
    <name type="synonym">Meligethes aeneus</name>
    <dbReference type="NCBI Taxonomy" id="1431903"/>
    <lineage>
        <taxon>Eukaryota</taxon>
        <taxon>Metazoa</taxon>
        <taxon>Ecdysozoa</taxon>
        <taxon>Arthropoda</taxon>
        <taxon>Hexapoda</taxon>
        <taxon>Insecta</taxon>
        <taxon>Pterygota</taxon>
        <taxon>Neoptera</taxon>
        <taxon>Endopterygota</taxon>
        <taxon>Coleoptera</taxon>
        <taxon>Polyphaga</taxon>
        <taxon>Cucujiformia</taxon>
        <taxon>Nitidulidae</taxon>
        <taxon>Meligethinae</taxon>
        <taxon>Brassicogethes</taxon>
    </lineage>
</organism>
<evidence type="ECO:0000313" key="2">
    <source>
        <dbReference type="Proteomes" id="UP001154078"/>
    </source>
</evidence>
<name>A0A9P0FN69_BRAAE</name>
<dbReference type="EMBL" id="OV121139">
    <property type="protein sequence ID" value="CAH0561728.1"/>
    <property type="molecule type" value="Genomic_DNA"/>
</dbReference>
<gene>
    <name evidence="1" type="ORF">MELIAE_LOCUS11065</name>
</gene>